<name>A0ABD2WC45_9HYME</name>
<protein>
    <recommendedName>
        <fullName evidence="3">Rho-GAP domain-containing protein</fullName>
    </recommendedName>
</protein>
<dbReference type="PANTHER" id="PTHR14963:SF7">
    <property type="entry name" value="RHO GTPASE-ACTIVATING PROTEIN 19"/>
    <property type="match status" value="1"/>
</dbReference>
<feature type="compositionally biased region" description="Basic and acidic residues" evidence="2">
    <location>
        <begin position="501"/>
        <end position="520"/>
    </location>
</feature>
<dbReference type="InterPro" id="IPR000198">
    <property type="entry name" value="RhoGAP_dom"/>
</dbReference>
<organism evidence="4 5">
    <name type="scientific">Trichogramma kaykai</name>
    <dbReference type="NCBI Taxonomy" id="54128"/>
    <lineage>
        <taxon>Eukaryota</taxon>
        <taxon>Metazoa</taxon>
        <taxon>Ecdysozoa</taxon>
        <taxon>Arthropoda</taxon>
        <taxon>Hexapoda</taxon>
        <taxon>Insecta</taxon>
        <taxon>Pterygota</taxon>
        <taxon>Neoptera</taxon>
        <taxon>Endopterygota</taxon>
        <taxon>Hymenoptera</taxon>
        <taxon>Apocrita</taxon>
        <taxon>Proctotrupomorpha</taxon>
        <taxon>Chalcidoidea</taxon>
        <taxon>Trichogrammatidae</taxon>
        <taxon>Trichogramma</taxon>
    </lineage>
</organism>
<feature type="compositionally biased region" description="Basic and acidic residues" evidence="2">
    <location>
        <begin position="824"/>
        <end position="840"/>
    </location>
</feature>
<dbReference type="AlphaFoldDB" id="A0ABD2WC45"/>
<dbReference type="GO" id="GO:0005096">
    <property type="term" value="F:GTPase activator activity"/>
    <property type="evidence" value="ECO:0007669"/>
    <property type="project" value="UniProtKB-KW"/>
</dbReference>
<evidence type="ECO:0000313" key="4">
    <source>
        <dbReference type="EMBL" id="KAL3390674.1"/>
    </source>
</evidence>
<evidence type="ECO:0000259" key="3">
    <source>
        <dbReference type="PROSITE" id="PS50238"/>
    </source>
</evidence>
<dbReference type="SMART" id="SM00324">
    <property type="entry name" value="RhoGAP"/>
    <property type="match status" value="1"/>
</dbReference>
<evidence type="ECO:0000313" key="5">
    <source>
        <dbReference type="Proteomes" id="UP001627154"/>
    </source>
</evidence>
<comment type="caution">
    <text evidence="4">The sequence shown here is derived from an EMBL/GenBank/DDBJ whole genome shotgun (WGS) entry which is preliminary data.</text>
</comment>
<feature type="region of interest" description="Disordered" evidence="2">
    <location>
        <begin position="495"/>
        <end position="551"/>
    </location>
</feature>
<accession>A0ABD2WC45</accession>
<feature type="compositionally biased region" description="Basic and acidic residues" evidence="2">
    <location>
        <begin position="850"/>
        <end position="869"/>
    </location>
</feature>
<evidence type="ECO:0000256" key="1">
    <source>
        <dbReference type="ARBA" id="ARBA00022468"/>
    </source>
</evidence>
<proteinExistence type="predicted"/>
<dbReference type="PROSITE" id="PS50238">
    <property type="entry name" value="RHOGAP"/>
    <property type="match status" value="1"/>
</dbReference>
<feature type="domain" description="Rho-GAP" evidence="3">
    <location>
        <begin position="85"/>
        <end position="272"/>
    </location>
</feature>
<reference evidence="4 5" key="1">
    <citation type="journal article" date="2024" name="bioRxiv">
        <title>A reference genome for Trichogramma kaykai: A tiny desert-dwelling parasitoid wasp with competing sex-ratio distorters.</title>
        <authorList>
            <person name="Culotta J."/>
            <person name="Lindsey A.R."/>
        </authorList>
    </citation>
    <scope>NUCLEOTIDE SEQUENCE [LARGE SCALE GENOMIC DNA]</scope>
    <source>
        <strain evidence="4 5">KSX58</strain>
    </source>
</reference>
<dbReference type="PANTHER" id="PTHR14963">
    <property type="entry name" value="RHO GTPASE ACTIVATING PROTEIN 18,19-RELATED"/>
    <property type="match status" value="1"/>
</dbReference>
<keyword evidence="5" id="KW-1185">Reference proteome</keyword>
<sequence>MHDQPAQEALDFNGGIEGTLTYRMRKIHGEQFYTLVRMHLSFELDLNTEETDTPTGKAKLKKWGILPFSKKTKTAIQSQKGTEGSVLTEEGIEQVKQLVIYLSKEDSISQEGIFRRTGKLTRQQELKTALCQGHSLSLYEGKFSVHDYASVLKGFLADLSEPLLTDQLYPAHCQIAELCSSTSNESKLLRSLQLLLLLLPVPNRIVLKYIINLLNKTAAHEISNKMNCDTLATLFTPHLLCPRKLSPEALHMNSQTLSGLVAFMIKKGNELFQIPPKLFMDIRAFWVEQEKKLLSPQTLDPNESTSDAQRTAQTVFTFVDRNLTAQANATEPTAAALAALYAHIQTLPESAQKRKLVKHFNKGNGQGTPMHIKLNANSQMGSRSLGDTIKKRIFQNKFLRKCSDVKDDSSFGRSCSEEHILSNTHESSNLLTKTISKSEDELSGPENYEANSEPNLLKIKHISNSTGSLNTPLLSKHKKKSKDVLKSFLNLSAHSSTSSLKESKNRNKTLPERYSRHQSEPPETYSLLPREGISQPQSNPESPTLSESSTEVIKQSPVVANVLQQSNNLHSPMVKSKLRFIHAAHTSTPSNLIRKNMTVNDYVLMPTTDDEKSMSPITQSTTKMTKAMQETMMTPRSRKPVFMVSASNLCGLGALENGSLQYNSNGLKTPGLGIKNQKNCEVVVEESLEMYDFKADKTSPIENKENLSKIRTSLDVQKCHTSMEDPYGDDVISKIPTVSASNTCKEYYLSRSVLSASPVDLSFTSRTGDYEQSGSDLLVEEITNPGSDTSGIASGSTNSVNNSAEKMEETVPAARKRSTNLQRNDSKRSIKGEPYQEKSKAKTVTKQKHKNETRLDTVESKDALSETSF</sequence>
<dbReference type="SUPFAM" id="SSF48350">
    <property type="entry name" value="GTPase activation domain, GAP"/>
    <property type="match status" value="1"/>
</dbReference>
<dbReference type="EMBL" id="JBJJXI010000116">
    <property type="protein sequence ID" value="KAL3390674.1"/>
    <property type="molecule type" value="Genomic_DNA"/>
</dbReference>
<evidence type="ECO:0000256" key="2">
    <source>
        <dbReference type="SAM" id="MobiDB-lite"/>
    </source>
</evidence>
<feature type="compositionally biased region" description="Low complexity" evidence="2">
    <location>
        <begin position="538"/>
        <end position="551"/>
    </location>
</feature>
<dbReference type="Proteomes" id="UP001627154">
    <property type="component" value="Unassembled WGS sequence"/>
</dbReference>
<feature type="compositionally biased region" description="Polar residues" evidence="2">
    <location>
        <begin position="784"/>
        <end position="804"/>
    </location>
</feature>
<dbReference type="InterPro" id="IPR008936">
    <property type="entry name" value="Rho_GTPase_activation_prot"/>
</dbReference>
<feature type="region of interest" description="Disordered" evidence="2">
    <location>
        <begin position="781"/>
        <end position="869"/>
    </location>
</feature>
<gene>
    <name evidence="4" type="ORF">TKK_014410</name>
</gene>
<keyword evidence="1" id="KW-0343">GTPase activation</keyword>
<dbReference type="Gene3D" id="1.10.555.10">
    <property type="entry name" value="Rho GTPase activation protein"/>
    <property type="match status" value="1"/>
</dbReference>
<dbReference type="Pfam" id="PF00620">
    <property type="entry name" value="RhoGAP"/>
    <property type="match status" value="1"/>
</dbReference>